<reference evidence="2" key="2">
    <citation type="submission" date="2015-01" db="EMBL/GenBank/DDBJ databases">
        <title>Evolutionary Origins and Diversification of the Mycorrhizal Mutualists.</title>
        <authorList>
            <consortium name="DOE Joint Genome Institute"/>
            <consortium name="Mycorrhizal Genomics Consortium"/>
            <person name="Kohler A."/>
            <person name="Kuo A."/>
            <person name="Nagy L.G."/>
            <person name="Floudas D."/>
            <person name="Copeland A."/>
            <person name="Barry K.W."/>
            <person name="Cichocki N."/>
            <person name="Veneault-Fourrey C."/>
            <person name="LaButti K."/>
            <person name="Lindquist E.A."/>
            <person name="Lipzen A."/>
            <person name="Lundell T."/>
            <person name="Morin E."/>
            <person name="Murat C."/>
            <person name="Riley R."/>
            <person name="Ohm R."/>
            <person name="Sun H."/>
            <person name="Tunlid A."/>
            <person name="Henrissat B."/>
            <person name="Grigoriev I.V."/>
            <person name="Hibbett D.S."/>
            <person name="Martin F."/>
        </authorList>
    </citation>
    <scope>NUCLEOTIDE SEQUENCE [LARGE SCALE GENOMIC DNA]</scope>
    <source>
        <strain evidence="2">MAFF 305830</strain>
    </source>
</reference>
<organism evidence="1 2">
    <name type="scientific">Serendipita vermifera MAFF 305830</name>
    <dbReference type="NCBI Taxonomy" id="933852"/>
    <lineage>
        <taxon>Eukaryota</taxon>
        <taxon>Fungi</taxon>
        <taxon>Dikarya</taxon>
        <taxon>Basidiomycota</taxon>
        <taxon>Agaricomycotina</taxon>
        <taxon>Agaricomycetes</taxon>
        <taxon>Sebacinales</taxon>
        <taxon>Serendipitaceae</taxon>
        <taxon>Serendipita</taxon>
    </lineage>
</organism>
<accession>A0A0C2W5I6</accession>
<proteinExistence type="predicted"/>
<dbReference type="Proteomes" id="UP000054097">
    <property type="component" value="Unassembled WGS sequence"/>
</dbReference>
<dbReference type="HOGENOM" id="CLU_2580476_0_0_1"/>
<reference evidence="1 2" key="1">
    <citation type="submission" date="2014-04" db="EMBL/GenBank/DDBJ databases">
        <authorList>
            <consortium name="DOE Joint Genome Institute"/>
            <person name="Kuo A."/>
            <person name="Zuccaro A."/>
            <person name="Kohler A."/>
            <person name="Nagy L.G."/>
            <person name="Floudas D."/>
            <person name="Copeland A."/>
            <person name="Barry K.W."/>
            <person name="Cichocki N."/>
            <person name="Veneault-Fourrey C."/>
            <person name="LaButti K."/>
            <person name="Lindquist E.A."/>
            <person name="Lipzen A."/>
            <person name="Lundell T."/>
            <person name="Morin E."/>
            <person name="Murat C."/>
            <person name="Sun H."/>
            <person name="Tunlid A."/>
            <person name="Henrissat B."/>
            <person name="Grigoriev I.V."/>
            <person name="Hibbett D.S."/>
            <person name="Martin F."/>
            <person name="Nordberg H.P."/>
            <person name="Cantor M.N."/>
            <person name="Hua S.X."/>
        </authorList>
    </citation>
    <scope>NUCLEOTIDE SEQUENCE [LARGE SCALE GENOMIC DNA]</scope>
    <source>
        <strain evidence="1 2">MAFF 305830</strain>
    </source>
</reference>
<name>A0A0C2W5I6_SERVB</name>
<evidence type="ECO:0000313" key="2">
    <source>
        <dbReference type="Proteomes" id="UP000054097"/>
    </source>
</evidence>
<evidence type="ECO:0000313" key="1">
    <source>
        <dbReference type="EMBL" id="KIM21693.1"/>
    </source>
</evidence>
<dbReference type="EMBL" id="KN824374">
    <property type="protein sequence ID" value="KIM21693.1"/>
    <property type="molecule type" value="Genomic_DNA"/>
</dbReference>
<gene>
    <name evidence="1" type="ORF">M408DRAFT_333308</name>
</gene>
<dbReference type="AlphaFoldDB" id="A0A0C2W5I6"/>
<sequence>RHKRIWHDDERKHANTSLFLRRIGERKQDKVGEEIQEDERQVCLVIHKSRKWHTSVRLEAGNTHSDETWIRGPNVKLPLKS</sequence>
<keyword evidence="2" id="KW-1185">Reference proteome</keyword>
<protein>
    <submittedName>
        <fullName evidence="1">Uncharacterized protein</fullName>
    </submittedName>
</protein>
<feature type="non-terminal residue" evidence="1">
    <location>
        <position position="1"/>
    </location>
</feature>